<dbReference type="SUPFAM" id="SSF51735">
    <property type="entry name" value="NAD(P)-binding Rossmann-fold domains"/>
    <property type="match status" value="1"/>
</dbReference>
<dbReference type="Pfam" id="PF00107">
    <property type="entry name" value="ADH_zinc_N"/>
    <property type="match status" value="1"/>
</dbReference>
<evidence type="ECO:0000259" key="8">
    <source>
        <dbReference type="SMART" id="SM00829"/>
    </source>
</evidence>
<dbReference type="PATRIC" id="fig|1297742.4.peg.3289"/>
<dbReference type="GO" id="GO:0051903">
    <property type="term" value="F:S-(hydroxymethyl)glutathione dehydrogenase [NAD(P)+] activity"/>
    <property type="evidence" value="ECO:0007669"/>
    <property type="project" value="TreeGrafter"/>
</dbReference>
<evidence type="ECO:0000256" key="3">
    <source>
        <dbReference type="ARBA" id="ARBA00022833"/>
    </source>
</evidence>
<dbReference type="GO" id="GO:0005829">
    <property type="term" value="C:cytosol"/>
    <property type="evidence" value="ECO:0007669"/>
    <property type="project" value="TreeGrafter"/>
</dbReference>
<dbReference type="Proteomes" id="UP000009026">
    <property type="component" value="Chromosome"/>
</dbReference>
<dbReference type="RefSeq" id="WP_002640117.1">
    <property type="nucleotide sequence ID" value="NZ_CP012109.1"/>
</dbReference>
<name>A0A0H4WXK1_9BACT</name>
<feature type="domain" description="Enoyl reductase (ER)" evidence="8">
    <location>
        <begin position="35"/>
        <end position="385"/>
    </location>
</feature>
<dbReference type="EMBL" id="CP012109">
    <property type="protein sequence ID" value="AKQ66348.1"/>
    <property type="molecule type" value="Genomic_DNA"/>
</dbReference>
<evidence type="ECO:0000256" key="7">
    <source>
        <dbReference type="SAM" id="MobiDB-lite"/>
    </source>
</evidence>
<keyword evidence="10" id="KW-1185">Reference proteome</keyword>
<keyword evidence="4" id="KW-0560">Oxidoreductase</keyword>
<accession>A0A0H4WXK1</accession>
<dbReference type="STRING" id="1297742.A176_003260"/>
<dbReference type="InterPro" id="IPR013154">
    <property type="entry name" value="ADH-like_N"/>
</dbReference>
<reference evidence="9 10" key="1">
    <citation type="journal article" date="2016" name="PLoS ONE">
        <title>Complete Genome Sequence and Comparative Genomics of a Novel Myxobacterium Myxococcus hansupus.</title>
        <authorList>
            <person name="Sharma G."/>
            <person name="Narwani T."/>
            <person name="Subramanian S."/>
        </authorList>
    </citation>
    <scope>NUCLEOTIDE SEQUENCE [LARGE SCALE GENOMIC DNA]</scope>
    <source>
        <strain evidence="10">mixupus</strain>
    </source>
</reference>
<dbReference type="FunFam" id="3.40.50.720:FF:000003">
    <property type="entry name" value="S-(hydroxymethyl)glutathione dehydrogenase"/>
    <property type="match status" value="1"/>
</dbReference>
<dbReference type="GO" id="GO:0046294">
    <property type="term" value="P:formaldehyde catabolic process"/>
    <property type="evidence" value="ECO:0007669"/>
    <property type="project" value="TreeGrafter"/>
</dbReference>
<dbReference type="InterPro" id="IPR013149">
    <property type="entry name" value="ADH-like_C"/>
</dbReference>
<keyword evidence="2 6" id="KW-0479">Metal-binding</keyword>
<evidence type="ECO:0000256" key="4">
    <source>
        <dbReference type="ARBA" id="ARBA00023002"/>
    </source>
</evidence>
<keyword evidence="5" id="KW-0520">NAD</keyword>
<evidence type="ECO:0000313" key="10">
    <source>
        <dbReference type="Proteomes" id="UP000009026"/>
    </source>
</evidence>
<evidence type="ECO:0000256" key="2">
    <source>
        <dbReference type="ARBA" id="ARBA00022723"/>
    </source>
</evidence>
<dbReference type="Gene3D" id="3.90.180.10">
    <property type="entry name" value="Medium-chain alcohol dehydrogenases, catalytic domain"/>
    <property type="match status" value="1"/>
</dbReference>
<evidence type="ECO:0000256" key="1">
    <source>
        <dbReference type="ARBA" id="ARBA00001947"/>
    </source>
</evidence>
<dbReference type="SMART" id="SM00829">
    <property type="entry name" value="PKS_ER"/>
    <property type="match status" value="1"/>
</dbReference>
<comment type="cofactor">
    <cofactor evidence="1 6">
        <name>Zn(2+)</name>
        <dbReference type="ChEBI" id="CHEBI:29105"/>
    </cofactor>
</comment>
<dbReference type="KEGG" id="mym:A176_003260"/>
<protein>
    <submittedName>
        <fullName evidence="9">Benzyl alcohol dehydrogenase</fullName>
    </submittedName>
</protein>
<keyword evidence="3 6" id="KW-0862">Zinc</keyword>
<dbReference type="GO" id="GO:0008270">
    <property type="term" value="F:zinc ion binding"/>
    <property type="evidence" value="ECO:0007669"/>
    <property type="project" value="InterPro"/>
</dbReference>
<organism evidence="9 10">
    <name type="scientific">Pseudomyxococcus hansupus</name>
    <dbReference type="NCBI Taxonomy" id="1297742"/>
    <lineage>
        <taxon>Bacteria</taxon>
        <taxon>Pseudomonadati</taxon>
        <taxon>Myxococcota</taxon>
        <taxon>Myxococcia</taxon>
        <taxon>Myxococcales</taxon>
        <taxon>Cystobacterineae</taxon>
        <taxon>Myxococcaceae</taxon>
        <taxon>Pseudomyxococcus</taxon>
    </lineage>
</organism>
<dbReference type="Gene3D" id="3.40.50.720">
    <property type="entry name" value="NAD(P)-binding Rossmann-like Domain"/>
    <property type="match status" value="1"/>
</dbReference>
<dbReference type="PROSITE" id="PS00059">
    <property type="entry name" value="ADH_ZINC"/>
    <property type="match status" value="1"/>
</dbReference>
<feature type="region of interest" description="Disordered" evidence="7">
    <location>
        <begin position="1"/>
        <end position="22"/>
    </location>
</feature>
<dbReference type="InterPro" id="IPR020843">
    <property type="entry name" value="ER"/>
</dbReference>
<dbReference type="PANTHER" id="PTHR43880">
    <property type="entry name" value="ALCOHOL DEHYDROGENASE"/>
    <property type="match status" value="1"/>
</dbReference>
<dbReference type="AlphaFoldDB" id="A0A0H4WXK1"/>
<evidence type="ECO:0000256" key="5">
    <source>
        <dbReference type="ARBA" id="ARBA00023027"/>
    </source>
</evidence>
<comment type="similarity">
    <text evidence="6">Belongs to the zinc-containing alcohol dehydrogenase family.</text>
</comment>
<dbReference type="InterPro" id="IPR002328">
    <property type="entry name" value="ADH_Zn_CS"/>
</dbReference>
<evidence type="ECO:0000313" key="9">
    <source>
        <dbReference type="EMBL" id="AKQ66348.1"/>
    </source>
</evidence>
<dbReference type="CDD" id="cd08278">
    <property type="entry name" value="benzyl_alcohol_DH"/>
    <property type="match status" value="1"/>
</dbReference>
<gene>
    <name evidence="9" type="ORF">A176_003260</name>
</gene>
<dbReference type="InterPro" id="IPR011032">
    <property type="entry name" value="GroES-like_sf"/>
</dbReference>
<evidence type="ECO:0000256" key="6">
    <source>
        <dbReference type="RuleBase" id="RU361277"/>
    </source>
</evidence>
<dbReference type="eggNOG" id="COG1062">
    <property type="taxonomic scope" value="Bacteria"/>
</dbReference>
<proteinExistence type="inferred from homology"/>
<dbReference type="Pfam" id="PF08240">
    <property type="entry name" value="ADH_N"/>
    <property type="match status" value="1"/>
</dbReference>
<dbReference type="InterPro" id="IPR036291">
    <property type="entry name" value="NAD(P)-bd_dom_sf"/>
</dbReference>
<sequence>MEPTENTEATAVHRDAGTHRMTTRARAAVVERKDGPFVIQDVVLEAPRPDEVLVRMVATGICATDAHVRQQLMPAPLPAILGHEGAGIVERVGASVTHLKPGDPVVLSYHSCGQCKPCLSSHAAYCEHLWAANFAGARLDGSIGVERDGATDLHAHFFGQSSFATHALAHQRNAIKVARDVPLDILGPLGCGFQTGAGAILKAMKVPVGATVAVFGVGAVGLAAIMAAKVADAATVIAIDVNAERLELARALGATHVVNPREAGDVAAAIRRIEPRGLEFVLDTSGRKENLDAGVGALAPMGHFGFVAFNAHSGAVVDASRLTVGQTLQGIIQGDAVSALMLPELIGLYRSGRFPFDRLITFYDFTDINRAFDDVAAGRVIKAVLRIGSEPG</sequence>
<dbReference type="PANTHER" id="PTHR43880:SF12">
    <property type="entry name" value="ALCOHOL DEHYDROGENASE CLASS-3"/>
    <property type="match status" value="1"/>
</dbReference>
<dbReference type="SUPFAM" id="SSF50129">
    <property type="entry name" value="GroES-like"/>
    <property type="match status" value="1"/>
</dbReference>